<protein>
    <recommendedName>
        <fullName evidence="3">SMI1/KNR4 family protein SUKH-1</fullName>
    </recommendedName>
</protein>
<gene>
    <name evidence="1" type="ORF">GCM10009665_10850</name>
</gene>
<evidence type="ECO:0000313" key="1">
    <source>
        <dbReference type="EMBL" id="GAA1222450.1"/>
    </source>
</evidence>
<reference evidence="1 2" key="1">
    <citation type="journal article" date="2019" name="Int. J. Syst. Evol. Microbiol.">
        <title>The Global Catalogue of Microorganisms (GCM) 10K type strain sequencing project: providing services to taxonomists for standard genome sequencing and annotation.</title>
        <authorList>
            <consortium name="The Broad Institute Genomics Platform"/>
            <consortium name="The Broad Institute Genome Sequencing Center for Infectious Disease"/>
            <person name="Wu L."/>
            <person name="Ma J."/>
        </authorList>
    </citation>
    <scope>NUCLEOTIDE SEQUENCE [LARGE SCALE GENOMIC DNA]</scope>
    <source>
        <strain evidence="1 2">JCM 13004</strain>
    </source>
</reference>
<accession>A0ABN1VTC2</accession>
<evidence type="ECO:0000313" key="2">
    <source>
        <dbReference type="Proteomes" id="UP001500037"/>
    </source>
</evidence>
<organism evidence="1 2">
    <name type="scientific">Kitasatospora nipponensis</name>
    <dbReference type="NCBI Taxonomy" id="258049"/>
    <lineage>
        <taxon>Bacteria</taxon>
        <taxon>Bacillati</taxon>
        <taxon>Actinomycetota</taxon>
        <taxon>Actinomycetes</taxon>
        <taxon>Kitasatosporales</taxon>
        <taxon>Streptomycetaceae</taxon>
        <taxon>Kitasatospora</taxon>
    </lineage>
</organism>
<sequence>MTETFDIHTRLSEPLPSRAEAWQFVAEFAAYWQQPLQPGDGWSMAEIEAAERRLGLVLPVALREAYLLLGHRTDLTSNHDTLLKPDELHVVDGALVYRVENQGAASWGVLLADLNDEDPATVMRPDLADKSQERWDTWESSLTVACVEMVMSEAVLFAGGFTDFLELDAEEAGVVGQFRELPAVGRDVRWFADADVLIRELDGFCLNVRARTEEALDQLRESVPGDWLEG</sequence>
<dbReference type="EMBL" id="BAAALF010000010">
    <property type="protein sequence ID" value="GAA1222450.1"/>
    <property type="molecule type" value="Genomic_DNA"/>
</dbReference>
<proteinExistence type="predicted"/>
<dbReference type="Proteomes" id="UP001500037">
    <property type="component" value="Unassembled WGS sequence"/>
</dbReference>
<dbReference type="RefSeq" id="WP_344439784.1">
    <property type="nucleotide sequence ID" value="NZ_BAAALF010000010.1"/>
</dbReference>
<comment type="caution">
    <text evidence="1">The sequence shown here is derived from an EMBL/GenBank/DDBJ whole genome shotgun (WGS) entry which is preliminary data.</text>
</comment>
<keyword evidence="2" id="KW-1185">Reference proteome</keyword>
<evidence type="ECO:0008006" key="3">
    <source>
        <dbReference type="Google" id="ProtNLM"/>
    </source>
</evidence>
<name>A0ABN1VTC2_9ACTN</name>